<evidence type="ECO:0000256" key="6">
    <source>
        <dbReference type="SAM" id="Phobius"/>
    </source>
</evidence>
<organism evidence="8 9">
    <name type="scientific">Arenibacter certesii</name>
    <dbReference type="NCBI Taxonomy" id="228955"/>
    <lineage>
        <taxon>Bacteria</taxon>
        <taxon>Pseudomonadati</taxon>
        <taxon>Bacteroidota</taxon>
        <taxon>Flavobacteriia</taxon>
        <taxon>Flavobacteriales</taxon>
        <taxon>Flavobacteriaceae</taxon>
        <taxon>Arenibacter</taxon>
    </lineage>
</organism>
<dbReference type="PROSITE" id="PS50850">
    <property type="entry name" value="MFS"/>
    <property type="match status" value="1"/>
</dbReference>
<dbReference type="PANTHER" id="PTHR43124">
    <property type="entry name" value="PURINE EFFLUX PUMP PBUE"/>
    <property type="match status" value="1"/>
</dbReference>
<dbReference type="InterPro" id="IPR036259">
    <property type="entry name" value="MFS_trans_sf"/>
</dbReference>
<dbReference type="Gene3D" id="1.20.1250.20">
    <property type="entry name" value="MFS general substrate transporter like domains"/>
    <property type="match status" value="1"/>
</dbReference>
<evidence type="ECO:0000259" key="7">
    <source>
        <dbReference type="PROSITE" id="PS50850"/>
    </source>
</evidence>
<sequence length="390" mass="42005">MSKHNFTEQTKKAFPWLIMILMSSVTFVGILSELMPSGVLPLMMSDLNISEVQTGNLVGYYAIASAIFAIPLISVTMHFNRKYLLLLLLAGFAISNIIDGLVHNYTIIIILRIIGGICAGVMWPMIAAYGMRLVGVKHHGKAIAVIMAGTTLGISVGMPIMTTIGNDYGWRTEFIGLGIVIIGIALISLFALPSIPGEKLTKSSSPFTLLKIPAVLIVLLLTLLGVIAHYGVYVYITSLVDEIQLVGGVERALLFFGIGSLISVLLAIKYTDKHLRLLTILMFGLLIIAMIIFLTLSKTTIMGYAAFFLWGLSFGPLVTLLQAAVSRQVDTAKDVATSVQSSVFNFSIMMASSAAGMLLGMYSPMSLIYLAIALSIPGIIISFLSKKALS</sequence>
<keyword evidence="3 6" id="KW-0812">Transmembrane</keyword>
<keyword evidence="5 6" id="KW-0472">Membrane</keyword>
<evidence type="ECO:0000256" key="2">
    <source>
        <dbReference type="ARBA" id="ARBA00022475"/>
    </source>
</evidence>
<feature type="transmembrane region" description="Helical" evidence="6">
    <location>
        <begin position="367"/>
        <end position="385"/>
    </location>
</feature>
<feature type="transmembrane region" description="Helical" evidence="6">
    <location>
        <begin position="275"/>
        <end position="295"/>
    </location>
</feature>
<feature type="transmembrane region" description="Helical" evidence="6">
    <location>
        <begin position="174"/>
        <end position="193"/>
    </location>
</feature>
<reference evidence="8" key="1">
    <citation type="journal article" date="2014" name="Int. J. Syst. Evol. Microbiol.">
        <title>Complete genome sequence of Corynebacterium casei LMG S-19264T (=DSM 44701T), isolated from a smear-ripened cheese.</title>
        <authorList>
            <consortium name="US DOE Joint Genome Institute (JGI-PGF)"/>
            <person name="Walter F."/>
            <person name="Albersmeier A."/>
            <person name="Kalinowski J."/>
            <person name="Ruckert C."/>
        </authorList>
    </citation>
    <scope>NUCLEOTIDE SEQUENCE</scope>
    <source>
        <strain evidence="8">KCTC 12113</strain>
    </source>
</reference>
<evidence type="ECO:0000256" key="5">
    <source>
        <dbReference type="ARBA" id="ARBA00023136"/>
    </source>
</evidence>
<accession>A0A918J3F2</accession>
<dbReference type="InterPro" id="IPR020846">
    <property type="entry name" value="MFS_dom"/>
</dbReference>
<comment type="subcellular location">
    <subcellularLocation>
        <location evidence="1">Cell membrane</location>
        <topology evidence="1">Multi-pass membrane protein</topology>
    </subcellularLocation>
</comment>
<dbReference type="SUPFAM" id="SSF103473">
    <property type="entry name" value="MFS general substrate transporter"/>
    <property type="match status" value="1"/>
</dbReference>
<evidence type="ECO:0000313" key="9">
    <source>
        <dbReference type="Proteomes" id="UP000634668"/>
    </source>
</evidence>
<gene>
    <name evidence="8" type="ORF">GCM10007383_27250</name>
</gene>
<keyword evidence="9" id="KW-1185">Reference proteome</keyword>
<name>A0A918J3F2_9FLAO</name>
<protein>
    <submittedName>
        <fullName evidence="8">MFS transporter</fullName>
    </submittedName>
</protein>
<dbReference type="Pfam" id="PF07690">
    <property type="entry name" value="MFS_1"/>
    <property type="match status" value="1"/>
</dbReference>
<feature type="domain" description="Major facilitator superfamily (MFS) profile" evidence="7">
    <location>
        <begin position="17"/>
        <end position="390"/>
    </location>
</feature>
<evidence type="ECO:0000313" key="8">
    <source>
        <dbReference type="EMBL" id="GGW41060.1"/>
    </source>
</evidence>
<feature type="transmembrane region" description="Helical" evidence="6">
    <location>
        <begin position="248"/>
        <end position="268"/>
    </location>
</feature>
<comment type="caution">
    <text evidence="8">The sequence shown here is derived from an EMBL/GenBank/DDBJ whole genome shotgun (WGS) entry which is preliminary data.</text>
</comment>
<feature type="transmembrane region" description="Helical" evidence="6">
    <location>
        <begin position="108"/>
        <end position="130"/>
    </location>
</feature>
<dbReference type="Proteomes" id="UP000634668">
    <property type="component" value="Unassembled WGS sequence"/>
</dbReference>
<dbReference type="InterPro" id="IPR050189">
    <property type="entry name" value="MFS_Efflux_Transporters"/>
</dbReference>
<keyword evidence="4 6" id="KW-1133">Transmembrane helix</keyword>
<feature type="transmembrane region" description="Helical" evidence="6">
    <location>
        <begin position="83"/>
        <end position="102"/>
    </location>
</feature>
<dbReference type="RefSeq" id="WP_026814126.1">
    <property type="nucleotide sequence ID" value="NZ_BMWP01000020.1"/>
</dbReference>
<evidence type="ECO:0000256" key="4">
    <source>
        <dbReference type="ARBA" id="ARBA00022989"/>
    </source>
</evidence>
<dbReference type="AlphaFoldDB" id="A0A918J3F2"/>
<evidence type="ECO:0000256" key="1">
    <source>
        <dbReference type="ARBA" id="ARBA00004651"/>
    </source>
</evidence>
<dbReference type="EMBL" id="BMWP01000020">
    <property type="protein sequence ID" value="GGW41060.1"/>
    <property type="molecule type" value="Genomic_DNA"/>
</dbReference>
<feature type="transmembrane region" description="Helical" evidence="6">
    <location>
        <begin position="214"/>
        <end position="236"/>
    </location>
</feature>
<feature type="transmembrane region" description="Helical" evidence="6">
    <location>
        <begin position="57"/>
        <end position="76"/>
    </location>
</feature>
<dbReference type="InterPro" id="IPR011701">
    <property type="entry name" value="MFS"/>
</dbReference>
<proteinExistence type="predicted"/>
<evidence type="ECO:0000256" key="3">
    <source>
        <dbReference type="ARBA" id="ARBA00022692"/>
    </source>
</evidence>
<dbReference type="GO" id="GO:0005886">
    <property type="term" value="C:plasma membrane"/>
    <property type="evidence" value="ECO:0007669"/>
    <property type="project" value="UniProtKB-SubCell"/>
</dbReference>
<feature type="transmembrane region" description="Helical" evidence="6">
    <location>
        <begin position="301"/>
        <end position="321"/>
    </location>
</feature>
<dbReference type="PANTHER" id="PTHR43124:SF3">
    <property type="entry name" value="CHLORAMPHENICOL EFFLUX PUMP RV0191"/>
    <property type="match status" value="1"/>
</dbReference>
<keyword evidence="2" id="KW-1003">Cell membrane</keyword>
<feature type="transmembrane region" description="Helical" evidence="6">
    <location>
        <begin position="142"/>
        <end position="162"/>
    </location>
</feature>
<feature type="transmembrane region" description="Helical" evidence="6">
    <location>
        <begin position="342"/>
        <end position="361"/>
    </location>
</feature>
<reference evidence="8" key="2">
    <citation type="submission" date="2020-09" db="EMBL/GenBank/DDBJ databases">
        <authorList>
            <person name="Sun Q."/>
            <person name="Kim S."/>
        </authorList>
    </citation>
    <scope>NUCLEOTIDE SEQUENCE</scope>
    <source>
        <strain evidence="8">KCTC 12113</strain>
    </source>
</reference>
<feature type="transmembrane region" description="Helical" evidence="6">
    <location>
        <begin position="16"/>
        <end position="37"/>
    </location>
</feature>
<dbReference type="CDD" id="cd17324">
    <property type="entry name" value="MFS_NepI_like"/>
    <property type="match status" value="1"/>
</dbReference>
<dbReference type="GO" id="GO:0022857">
    <property type="term" value="F:transmembrane transporter activity"/>
    <property type="evidence" value="ECO:0007669"/>
    <property type="project" value="InterPro"/>
</dbReference>